<evidence type="ECO:0000259" key="2">
    <source>
        <dbReference type="PROSITE" id="PS50234"/>
    </source>
</evidence>
<dbReference type="PROSITE" id="PS50234">
    <property type="entry name" value="VWFA"/>
    <property type="match status" value="1"/>
</dbReference>
<organism evidence="3 4">
    <name type="scientific">Nonomuraea corallina</name>
    <dbReference type="NCBI Taxonomy" id="2989783"/>
    <lineage>
        <taxon>Bacteria</taxon>
        <taxon>Bacillati</taxon>
        <taxon>Actinomycetota</taxon>
        <taxon>Actinomycetes</taxon>
        <taxon>Streptosporangiales</taxon>
        <taxon>Streptosporangiaceae</taxon>
        <taxon>Nonomuraea</taxon>
    </lineage>
</organism>
<reference evidence="3" key="1">
    <citation type="submission" date="2022-11" db="EMBL/GenBank/DDBJ databases">
        <title>Nonomuraea corallina sp. nov., a new species of the genus Nonomuraea isolated from sea side sediment in Thai sea.</title>
        <authorList>
            <person name="Ngamcharungchit C."/>
            <person name="Matsumoto A."/>
            <person name="Suriyachadkun C."/>
            <person name="Panbangred W."/>
            <person name="Inahashi Y."/>
            <person name="Intra B."/>
        </authorList>
    </citation>
    <scope>NUCLEOTIDE SEQUENCE</scope>
    <source>
        <strain evidence="3">MCN248</strain>
    </source>
</reference>
<feature type="region of interest" description="Disordered" evidence="1">
    <location>
        <begin position="304"/>
        <end position="325"/>
    </location>
</feature>
<dbReference type="InterPro" id="IPR036465">
    <property type="entry name" value="vWFA_dom_sf"/>
</dbReference>
<dbReference type="Gene3D" id="3.40.190.10">
    <property type="entry name" value="Periplasmic binding protein-like II"/>
    <property type="match status" value="1"/>
</dbReference>
<protein>
    <submittedName>
        <fullName evidence="3">Substrate-binding domain-containing protein</fullName>
    </submittedName>
</protein>
<dbReference type="SUPFAM" id="SSF53300">
    <property type="entry name" value="vWA-like"/>
    <property type="match status" value="1"/>
</dbReference>
<gene>
    <name evidence="3" type="ORF">OUY22_25765</name>
</gene>
<evidence type="ECO:0000256" key="1">
    <source>
        <dbReference type="SAM" id="MobiDB-lite"/>
    </source>
</evidence>
<dbReference type="EMBL" id="JAPNNL010000124">
    <property type="protein sequence ID" value="MDA0636831.1"/>
    <property type="molecule type" value="Genomic_DNA"/>
</dbReference>
<dbReference type="Pfam" id="PF13531">
    <property type="entry name" value="SBP_bac_11"/>
    <property type="match status" value="1"/>
</dbReference>
<name>A0ABT4SHZ2_9ACTN</name>
<comment type="caution">
    <text evidence="3">The sequence shown here is derived from an EMBL/GenBank/DDBJ whole genome shotgun (WGS) entry which is preliminary data.</text>
</comment>
<dbReference type="SUPFAM" id="SSF53850">
    <property type="entry name" value="Periplasmic binding protein-like II"/>
    <property type="match status" value="1"/>
</dbReference>
<sequence length="562" mass="58176">MLVPLAGAVALSVLLGVAAFVIFNREHDCSDGTLPLRVVASPDVQPALSKIAGTYTKALHSIDSKCVEVTVVKETSVKAASAVAAGKFAGDVWVPDSSLVLSRLESAGGPAEAAVPQPAGSIASSPVVLATARSSVAKLEGALTPSWSTLVSAANAADPDGPGKKVRVVALDPQKSSAGLAALMAASGVAGETGQTKALVGALKRLSGQVAADSAALLASLTVKTGGKVPIGVSSEQAIHTHNAKKPETPAVALYPAEGTLSLDYPFTVLTKDLATQKAAADFRQELSKDSALKVLRAQGFRDPDGKAGGALSEDKGFAPAAPKALPAPDAKTVATVSQTWSRLNLGTRLLTLLDVSGTMALPVPGTNLTRMQAISKIATEGLALFPPDSEMGVWMFSTHLDGRGKDWKEVVPVGPLTESIDGALRKDVLARELSTVQAKATGDTGLNDTLKAAYTEMTRTYARDRINTLLILTDGAGNDDPDGGVGNAEILRFLEETYDPQRPVSILLIAFGPEAQAGKKQMDAVARATGGEAYIAKDPLQVRDFFLQGMERRLCTPDCDG</sequence>
<accession>A0ABT4SHZ2</accession>
<dbReference type="Gene3D" id="3.40.50.410">
    <property type="entry name" value="von Willebrand factor, type A domain"/>
    <property type="match status" value="1"/>
</dbReference>
<evidence type="ECO:0000313" key="4">
    <source>
        <dbReference type="Proteomes" id="UP001144036"/>
    </source>
</evidence>
<keyword evidence="4" id="KW-1185">Reference proteome</keyword>
<dbReference type="Proteomes" id="UP001144036">
    <property type="component" value="Unassembled WGS sequence"/>
</dbReference>
<dbReference type="InterPro" id="IPR002035">
    <property type="entry name" value="VWF_A"/>
</dbReference>
<dbReference type="SMART" id="SM00327">
    <property type="entry name" value="VWA"/>
    <property type="match status" value="1"/>
</dbReference>
<evidence type="ECO:0000313" key="3">
    <source>
        <dbReference type="EMBL" id="MDA0636831.1"/>
    </source>
</evidence>
<proteinExistence type="predicted"/>
<feature type="domain" description="VWFA" evidence="2">
    <location>
        <begin position="349"/>
        <end position="551"/>
    </location>
</feature>
<dbReference type="RefSeq" id="WP_270157729.1">
    <property type="nucleotide sequence ID" value="NZ_JAPNNL010000124.1"/>
</dbReference>